<dbReference type="PROSITE" id="PS51622">
    <property type="entry name" value="SAM_MT_RNA_M5U_2"/>
    <property type="match status" value="1"/>
</dbReference>
<feature type="active site" evidence="5">
    <location>
        <position position="523"/>
    </location>
</feature>
<evidence type="ECO:0000313" key="7">
    <source>
        <dbReference type="EMBL" id="CAD9314551.1"/>
    </source>
</evidence>
<feature type="active site" description="Nucleophile" evidence="4">
    <location>
        <position position="523"/>
    </location>
</feature>
<dbReference type="InterPro" id="IPR030390">
    <property type="entry name" value="MeTrfase_TrmA_AS"/>
</dbReference>
<organism evidence="7">
    <name type="scientific">Ditylum brightwellii</name>
    <dbReference type="NCBI Taxonomy" id="49249"/>
    <lineage>
        <taxon>Eukaryota</taxon>
        <taxon>Sar</taxon>
        <taxon>Stramenopiles</taxon>
        <taxon>Ochrophyta</taxon>
        <taxon>Bacillariophyta</taxon>
        <taxon>Mediophyceae</taxon>
        <taxon>Lithodesmiophycidae</taxon>
        <taxon>Lithodesmiales</taxon>
        <taxon>Lithodesmiaceae</taxon>
        <taxon>Ditylum</taxon>
    </lineage>
</organism>
<dbReference type="GO" id="GO:0032259">
    <property type="term" value="P:methylation"/>
    <property type="evidence" value="ECO:0007669"/>
    <property type="project" value="UniProtKB-KW"/>
</dbReference>
<keyword evidence="3 4" id="KW-0949">S-adenosyl-L-methionine</keyword>
<dbReference type="InterPro" id="IPR030391">
    <property type="entry name" value="MeTrfase_TrmA_CS"/>
</dbReference>
<evidence type="ECO:0000256" key="6">
    <source>
        <dbReference type="SAM" id="MobiDB-lite"/>
    </source>
</evidence>
<dbReference type="Gene3D" id="2.40.50.140">
    <property type="entry name" value="Nucleic acid-binding proteins"/>
    <property type="match status" value="1"/>
</dbReference>
<dbReference type="PROSITE" id="PS51687">
    <property type="entry name" value="SAM_MT_RNA_M5U"/>
    <property type="match status" value="1"/>
</dbReference>
<dbReference type="PROSITE" id="PS01231">
    <property type="entry name" value="TRMA_2"/>
    <property type="match status" value="1"/>
</dbReference>
<dbReference type="GO" id="GO:0030697">
    <property type="term" value="F:tRNA (uracil(54)-C5)-methyltransferase activity, S-adenosyl methionine-dependent"/>
    <property type="evidence" value="ECO:0007669"/>
    <property type="project" value="InterPro"/>
</dbReference>
<evidence type="ECO:0000256" key="3">
    <source>
        <dbReference type="ARBA" id="ARBA00022691"/>
    </source>
</evidence>
<keyword evidence="1 4" id="KW-0489">Methyltransferase</keyword>
<sequence>MTAMLYILSLRNISAWSISKANKLTARRTITSCSPSILSPTTNALRHQQCSQGGSQQAYSTNVRKMNQSIMRRFSSPSTNLVDGDQVEEEEKKVIKIPRKFNPVPFEYHQELTLRVVSLTNLGIGICRTQIDTIIDDKEQKDNSENNDSGDDSNSSSSGWVIMVPNVIPDELVRVRIYRNHKTYSDADLLEIIEASPNRIHEPKCPLSTICGGCQYQHMNVQTQREWKREQVEQLLQRVGGLDLNSFPRVKDTVGTDEVFHYRSKITPHYDAPSKNGGLIGPIGFKEKMSRRLVDIPSCAIATERINEKLTQVRDEVRADAKEGRLRRPKKGATLLLRDANEGVITDNNEYVTTKVDGLTFRFLAGNFFQNNPFMLPVMVDHVVTAATKPSSNGTIMTHLIDCYCGSGLFALGSASSFDVCVGIEVNDRAVEEARKNAELNDIKNCMFVSASAEAIFESTDPVRSATVNSGDDDGEGSGGVLVRDFPRESTVVVVDPPRKGCSEEFLEQLYEFAPQRVVYMSCDPATQARDAKGLVGNGYEIVSSQPFDLFPQTRHIESLVVFEKKRGDGETDNTGKD</sequence>
<dbReference type="GO" id="GO:0009451">
    <property type="term" value="P:RNA modification"/>
    <property type="evidence" value="ECO:0007669"/>
    <property type="project" value="UniProtKB-ARBA"/>
</dbReference>
<dbReference type="PANTHER" id="PTHR11061">
    <property type="entry name" value="RNA M5U METHYLTRANSFERASE"/>
    <property type="match status" value="1"/>
</dbReference>
<evidence type="ECO:0000256" key="5">
    <source>
        <dbReference type="PROSITE-ProRule" id="PRU10015"/>
    </source>
</evidence>
<dbReference type="SUPFAM" id="SSF50249">
    <property type="entry name" value="Nucleic acid-binding proteins"/>
    <property type="match status" value="1"/>
</dbReference>
<dbReference type="GO" id="GO:0008033">
    <property type="term" value="P:tRNA processing"/>
    <property type="evidence" value="ECO:0007669"/>
    <property type="project" value="InterPro"/>
</dbReference>
<name>A0A7S1VZL9_9STRA</name>
<proteinExistence type="inferred from homology"/>
<feature type="binding site" evidence="4">
    <location>
        <position position="496"/>
    </location>
    <ligand>
        <name>S-adenosyl-L-methionine</name>
        <dbReference type="ChEBI" id="CHEBI:59789"/>
    </ligand>
</feature>
<dbReference type="AlphaFoldDB" id="A0A7S1VZL9"/>
<dbReference type="CDD" id="cd02440">
    <property type="entry name" value="AdoMet_MTases"/>
    <property type="match status" value="1"/>
</dbReference>
<dbReference type="PANTHER" id="PTHR11061:SF30">
    <property type="entry name" value="TRNA (URACIL(54)-C(5))-METHYLTRANSFERASE"/>
    <property type="match status" value="1"/>
</dbReference>
<dbReference type="EMBL" id="HBGN01001452">
    <property type="protein sequence ID" value="CAD9314551.1"/>
    <property type="molecule type" value="Transcribed_RNA"/>
</dbReference>
<evidence type="ECO:0008006" key="8">
    <source>
        <dbReference type="Google" id="ProtNLM"/>
    </source>
</evidence>
<dbReference type="InterPro" id="IPR025795">
    <property type="entry name" value="tRNA_(uracil-5-)_MeTrfase"/>
</dbReference>
<keyword evidence="2 4" id="KW-0808">Transferase</keyword>
<feature type="binding site" evidence="4">
    <location>
        <position position="425"/>
    </location>
    <ligand>
        <name>S-adenosyl-L-methionine</name>
        <dbReference type="ChEBI" id="CHEBI:59789"/>
    </ligand>
</feature>
<feature type="binding site" evidence="4">
    <location>
        <position position="404"/>
    </location>
    <ligand>
        <name>S-adenosyl-L-methionine</name>
        <dbReference type="ChEBI" id="CHEBI:59789"/>
    </ligand>
</feature>
<evidence type="ECO:0000256" key="2">
    <source>
        <dbReference type="ARBA" id="ARBA00022679"/>
    </source>
</evidence>
<protein>
    <recommendedName>
        <fullName evidence="8">TRAM domain-containing protein</fullName>
    </recommendedName>
</protein>
<dbReference type="SUPFAM" id="SSF53335">
    <property type="entry name" value="S-adenosyl-L-methionine-dependent methyltransferases"/>
    <property type="match status" value="1"/>
</dbReference>
<gene>
    <name evidence="7" type="ORF">DBRI1063_LOCUS957</name>
</gene>
<reference evidence="7" key="1">
    <citation type="submission" date="2021-01" db="EMBL/GenBank/DDBJ databases">
        <authorList>
            <person name="Corre E."/>
            <person name="Pelletier E."/>
            <person name="Niang G."/>
            <person name="Scheremetjew M."/>
            <person name="Finn R."/>
            <person name="Kale V."/>
            <person name="Holt S."/>
            <person name="Cochrane G."/>
            <person name="Meng A."/>
            <person name="Brown T."/>
            <person name="Cohen L."/>
        </authorList>
    </citation>
    <scope>NUCLEOTIDE SEQUENCE</scope>
    <source>
        <strain evidence="7">Pop2</strain>
    </source>
</reference>
<dbReference type="Gene3D" id="3.40.50.150">
    <property type="entry name" value="Vaccinia Virus protein VP39"/>
    <property type="match status" value="2"/>
</dbReference>
<dbReference type="Pfam" id="PF05958">
    <property type="entry name" value="tRNA_U5-meth_tr"/>
    <property type="match status" value="1"/>
</dbReference>
<accession>A0A7S1VZL9</accession>
<feature type="region of interest" description="Disordered" evidence="6">
    <location>
        <begin position="138"/>
        <end position="160"/>
    </location>
</feature>
<dbReference type="InterPro" id="IPR010280">
    <property type="entry name" value="U5_MeTrfase_fam"/>
</dbReference>
<evidence type="ECO:0000256" key="1">
    <source>
        <dbReference type="ARBA" id="ARBA00022603"/>
    </source>
</evidence>
<dbReference type="PROSITE" id="PS01230">
    <property type="entry name" value="TRMA_1"/>
    <property type="match status" value="1"/>
</dbReference>
<feature type="binding site" evidence="4">
    <location>
        <position position="370"/>
    </location>
    <ligand>
        <name>S-adenosyl-L-methionine</name>
        <dbReference type="ChEBI" id="CHEBI:59789"/>
    </ligand>
</feature>
<dbReference type="InterPro" id="IPR029063">
    <property type="entry name" value="SAM-dependent_MTases_sf"/>
</dbReference>
<evidence type="ECO:0000256" key="4">
    <source>
        <dbReference type="PROSITE-ProRule" id="PRU01024"/>
    </source>
</evidence>
<comment type="similarity">
    <text evidence="4">Belongs to the class I-like SAM-binding methyltransferase superfamily. RNA M5U methyltransferase family.</text>
</comment>
<dbReference type="InterPro" id="IPR012340">
    <property type="entry name" value="NA-bd_OB-fold"/>
</dbReference>